<proteinExistence type="predicted"/>
<gene>
    <name evidence="1" type="ORF">ARB_05475</name>
</gene>
<dbReference type="Proteomes" id="UP000008866">
    <property type="component" value="Unassembled WGS sequence"/>
</dbReference>
<comment type="caution">
    <text evidence="1">The sequence shown here is derived from an EMBL/GenBank/DDBJ whole genome shotgun (WGS) entry which is preliminary data.</text>
</comment>
<dbReference type="RefSeq" id="XP_003016078.1">
    <property type="nucleotide sequence ID" value="XM_003016032.1"/>
</dbReference>
<dbReference type="KEGG" id="abe:ARB_05475"/>
<sequence>MDIKIKRREHMKDAIWTVSSFKDGRELKSYMKKQIKRRADGIDAQDAIKNEGSRKLAARTERDGRF</sequence>
<keyword evidence="2" id="KW-1185">Reference proteome</keyword>
<dbReference type="GeneID" id="9524067"/>
<dbReference type="AlphaFoldDB" id="D4AMM2"/>
<accession>D4AMM2</accession>
<organism evidence="1 2">
    <name type="scientific">Arthroderma benhamiae (strain ATCC MYA-4681 / CBS 112371)</name>
    <name type="common">Trichophyton mentagrophytes</name>
    <dbReference type="NCBI Taxonomy" id="663331"/>
    <lineage>
        <taxon>Eukaryota</taxon>
        <taxon>Fungi</taxon>
        <taxon>Dikarya</taxon>
        <taxon>Ascomycota</taxon>
        <taxon>Pezizomycotina</taxon>
        <taxon>Eurotiomycetes</taxon>
        <taxon>Eurotiomycetidae</taxon>
        <taxon>Onygenales</taxon>
        <taxon>Arthrodermataceae</taxon>
        <taxon>Trichophyton</taxon>
    </lineage>
</organism>
<dbReference type="HOGENOM" id="CLU_2830720_0_0_1"/>
<name>D4AMM2_ARTBC</name>
<evidence type="ECO:0000313" key="2">
    <source>
        <dbReference type="Proteomes" id="UP000008866"/>
    </source>
</evidence>
<evidence type="ECO:0000313" key="1">
    <source>
        <dbReference type="EMBL" id="EFE35433.1"/>
    </source>
</evidence>
<reference evidence="2" key="1">
    <citation type="journal article" date="2011" name="Genome Biol.">
        <title>Comparative and functional genomics provide insights into the pathogenicity of dermatophytic fungi.</title>
        <authorList>
            <person name="Burmester A."/>
            <person name="Shelest E."/>
            <person name="Gloeckner G."/>
            <person name="Heddergott C."/>
            <person name="Schindler S."/>
            <person name="Staib P."/>
            <person name="Heidel A."/>
            <person name="Felder M."/>
            <person name="Petzold A."/>
            <person name="Szafranski K."/>
            <person name="Feuermann M."/>
            <person name="Pedruzzi I."/>
            <person name="Priebe S."/>
            <person name="Groth M."/>
            <person name="Winkler R."/>
            <person name="Li W."/>
            <person name="Kniemeyer O."/>
            <person name="Schroeckh V."/>
            <person name="Hertweck C."/>
            <person name="Hube B."/>
            <person name="White T.C."/>
            <person name="Platzer M."/>
            <person name="Guthke R."/>
            <person name="Heitman J."/>
            <person name="Woestemeyer J."/>
            <person name="Zipfel P.F."/>
            <person name="Monod M."/>
            <person name="Brakhage A.A."/>
        </authorList>
    </citation>
    <scope>NUCLEOTIDE SEQUENCE [LARGE SCALE GENOMIC DNA]</scope>
    <source>
        <strain evidence="2">ATCC MYA-4681 / CBS 112371</strain>
    </source>
</reference>
<dbReference type="EMBL" id="ABSU01000003">
    <property type="protein sequence ID" value="EFE35433.1"/>
    <property type="molecule type" value="Genomic_DNA"/>
</dbReference>
<protein>
    <submittedName>
        <fullName evidence="1">Uncharacterized protein</fullName>
    </submittedName>
</protein>